<protein>
    <submittedName>
        <fullName evidence="2">Uncharacterized protein</fullName>
    </submittedName>
</protein>
<sequence>MVFRTLVQINAGRSFLANLGGFVCVAFMLGLANIFCRGVLHTDLMFELRLLIVAVALYFFIPPLVLWLWTGRTSDTQ</sequence>
<dbReference type="AlphaFoldDB" id="A0A1U9LI93"/>
<accession>A0A1U9LI93</accession>
<dbReference type="KEGG" id="aper:A0U91_12410"/>
<dbReference type="EMBL" id="CP014687">
    <property type="protein sequence ID" value="AQT06173.1"/>
    <property type="molecule type" value="Genomic_DNA"/>
</dbReference>
<dbReference type="Proteomes" id="UP000189055">
    <property type="component" value="Chromosome"/>
</dbReference>
<keyword evidence="1" id="KW-0812">Transmembrane</keyword>
<feature type="transmembrane region" description="Helical" evidence="1">
    <location>
        <begin position="48"/>
        <end position="69"/>
    </location>
</feature>
<keyword evidence="1" id="KW-0472">Membrane</keyword>
<reference evidence="2 3" key="1">
    <citation type="submission" date="2016-03" db="EMBL/GenBank/DDBJ databases">
        <title>Acetic acid bacteria sequencing.</title>
        <authorList>
            <person name="Brandt J."/>
            <person name="Jakob F."/>
            <person name="Vogel R.F."/>
        </authorList>
    </citation>
    <scope>NUCLEOTIDE SEQUENCE [LARGE SCALE GENOMIC DNA]</scope>
    <source>
        <strain evidence="2 3">TMW2.1084</strain>
    </source>
</reference>
<evidence type="ECO:0000313" key="2">
    <source>
        <dbReference type="EMBL" id="AQT06173.1"/>
    </source>
</evidence>
<evidence type="ECO:0000256" key="1">
    <source>
        <dbReference type="SAM" id="Phobius"/>
    </source>
</evidence>
<organism evidence="2 3">
    <name type="scientific">Acetobacter persici</name>
    <dbReference type="NCBI Taxonomy" id="1076596"/>
    <lineage>
        <taxon>Bacteria</taxon>
        <taxon>Pseudomonadati</taxon>
        <taxon>Pseudomonadota</taxon>
        <taxon>Alphaproteobacteria</taxon>
        <taxon>Acetobacterales</taxon>
        <taxon>Acetobacteraceae</taxon>
        <taxon>Acetobacter</taxon>
    </lineage>
</organism>
<evidence type="ECO:0000313" key="3">
    <source>
        <dbReference type="Proteomes" id="UP000189055"/>
    </source>
</evidence>
<name>A0A1U9LI93_9PROT</name>
<keyword evidence="1" id="KW-1133">Transmembrane helix</keyword>
<dbReference type="STRING" id="1076596.A0U91_12410"/>
<feature type="transmembrane region" description="Helical" evidence="1">
    <location>
        <begin position="15"/>
        <end position="36"/>
    </location>
</feature>
<proteinExistence type="predicted"/>
<gene>
    <name evidence="2" type="ORF">A0U91_12410</name>
</gene>